<evidence type="ECO:0000256" key="1">
    <source>
        <dbReference type="SAM" id="MobiDB-lite"/>
    </source>
</evidence>
<accession>A0A3L7A823</accession>
<organism evidence="3 4">
    <name type="scientific">Mycetocola tolaasinivorans</name>
    <dbReference type="NCBI Taxonomy" id="76635"/>
    <lineage>
        <taxon>Bacteria</taxon>
        <taxon>Bacillati</taxon>
        <taxon>Actinomycetota</taxon>
        <taxon>Actinomycetes</taxon>
        <taxon>Micrococcales</taxon>
        <taxon>Microbacteriaceae</taxon>
        <taxon>Mycetocola</taxon>
    </lineage>
</organism>
<dbReference type="PROSITE" id="PS51257">
    <property type="entry name" value="PROKAR_LIPOPROTEIN"/>
    <property type="match status" value="1"/>
</dbReference>
<gene>
    <name evidence="3" type="ORF">D9V32_06350</name>
</gene>
<feature type="signal peptide" evidence="2">
    <location>
        <begin position="1"/>
        <end position="29"/>
    </location>
</feature>
<dbReference type="EMBL" id="RCUX01000004">
    <property type="protein sequence ID" value="RLP76473.1"/>
    <property type="molecule type" value="Genomic_DNA"/>
</dbReference>
<dbReference type="RefSeq" id="WP_121648053.1">
    <property type="nucleotide sequence ID" value="NZ_RCUX01000004.1"/>
</dbReference>
<protein>
    <submittedName>
        <fullName evidence="3">Uncharacterized protein</fullName>
    </submittedName>
</protein>
<evidence type="ECO:0000313" key="4">
    <source>
        <dbReference type="Proteomes" id="UP000272503"/>
    </source>
</evidence>
<dbReference type="AlphaFoldDB" id="A0A3L7A823"/>
<keyword evidence="4" id="KW-1185">Reference proteome</keyword>
<proteinExistence type="predicted"/>
<feature type="region of interest" description="Disordered" evidence="1">
    <location>
        <begin position="38"/>
        <end position="68"/>
    </location>
</feature>
<evidence type="ECO:0000256" key="2">
    <source>
        <dbReference type="SAM" id="SignalP"/>
    </source>
</evidence>
<sequence>MTPTRPLRRLLWPTVAAGALLLALSGCSALPDLPGLGGNESAAPGGSKPQAVQPPSGQNGASSGNTQSLSEACASIGDELAQLSPTGSASAPDYIERVQSTVTGLISRISNPELTEKLGKIQGISQELVTDSARAAELANPDSGVAKNPADIPALLAEAAEISKRIAVGTGNLATEVGSLGTLCSQK</sequence>
<feature type="compositionally biased region" description="Polar residues" evidence="1">
    <location>
        <begin position="53"/>
        <end position="68"/>
    </location>
</feature>
<keyword evidence="2" id="KW-0732">Signal</keyword>
<name>A0A3L7A823_9MICO</name>
<feature type="chain" id="PRO_5038873839" evidence="2">
    <location>
        <begin position="30"/>
        <end position="187"/>
    </location>
</feature>
<reference evidence="3 4" key="1">
    <citation type="submission" date="2018-10" db="EMBL/GenBank/DDBJ databases">
        <authorList>
            <person name="Li J."/>
        </authorList>
    </citation>
    <scope>NUCLEOTIDE SEQUENCE [LARGE SCALE GENOMIC DNA]</scope>
    <source>
        <strain evidence="3 4">IF 016277</strain>
    </source>
</reference>
<evidence type="ECO:0000313" key="3">
    <source>
        <dbReference type="EMBL" id="RLP76473.1"/>
    </source>
</evidence>
<dbReference type="Proteomes" id="UP000272503">
    <property type="component" value="Unassembled WGS sequence"/>
</dbReference>
<comment type="caution">
    <text evidence="3">The sequence shown here is derived from an EMBL/GenBank/DDBJ whole genome shotgun (WGS) entry which is preliminary data.</text>
</comment>